<dbReference type="InterPro" id="IPR037107">
    <property type="entry name" value="Put_OMP_sf"/>
</dbReference>
<dbReference type="InterPro" id="IPR018707">
    <property type="entry name" value="LpxR"/>
</dbReference>
<evidence type="ECO:0000313" key="2">
    <source>
        <dbReference type="EMBL" id="GLS86420.1"/>
    </source>
</evidence>
<protein>
    <recommendedName>
        <fullName evidence="4">DUF2219 domain-containing protein</fullName>
    </recommendedName>
</protein>
<dbReference type="Gene3D" id="2.40.128.140">
    <property type="entry name" value="Outer membrane protein"/>
    <property type="match status" value="1"/>
</dbReference>
<sequence>MLKYVKSLLIAAIMCATGPAQAEDRVTLGWGRMFTNDALGDQKDRWRTGGYQVSRVRGYSWDGVLPTTPGEILEFRASAQIVAPEDLISPPPLDRRYAAMLSFGLHTQFDWRGNDVSIGSDLVFLGPQTGISNFQKWIHNMVGLEEPTVIDQQIGNGIYPTLEAELGRKFALGDRAELRPFVQAQAGVESFVRVGGDLVIGTLGRDDLMVRDSVTGQRYRAVEGTHDQGVSLIIGGDMAKVFDSALLPSNGVATLSEERSRLRAGVHWQGERASLFYGVSYLSKEFEQQTEGQLVGGLNLNLKF</sequence>
<keyword evidence="1" id="KW-0732">Signal</keyword>
<evidence type="ECO:0008006" key="4">
    <source>
        <dbReference type="Google" id="ProtNLM"/>
    </source>
</evidence>
<accession>A0AA37X134</accession>
<dbReference type="Pfam" id="PF09982">
    <property type="entry name" value="LpxR"/>
    <property type="match status" value="1"/>
</dbReference>
<evidence type="ECO:0000313" key="3">
    <source>
        <dbReference type="Proteomes" id="UP001157355"/>
    </source>
</evidence>
<keyword evidence="3" id="KW-1185">Reference proteome</keyword>
<dbReference type="AlphaFoldDB" id="A0AA37X134"/>
<dbReference type="Proteomes" id="UP001157355">
    <property type="component" value="Unassembled WGS sequence"/>
</dbReference>
<organism evidence="2 3">
    <name type="scientific">Cypionkella aquatica</name>
    <dbReference type="NCBI Taxonomy" id="1756042"/>
    <lineage>
        <taxon>Bacteria</taxon>
        <taxon>Pseudomonadati</taxon>
        <taxon>Pseudomonadota</taxon>
        <taxon>Alphaproteobacteria</taxon>
        <taxon>Rhodobacterales</taxon>
        <taxon>Paracoccaceae</taxon>
        <taxon>Cypionkella</taxon>
    </lineage>
</organism>
<name>A0AA37X134_9RHOB</name>
<feature type="signal peptide" evidence="1">
    <location>
        <begin position="1"/>
        <end position="22"/>
    </location>
</feature>
<proteinExistence type="predicted"/>
<dbReference type="EMBL" id="BSPP01000005">
    <property type="protein sequence ID" value="GLS86420.1"/>
    <property type="molecule type" value="Genomic_DNA"/>
</dbReference>
<feature type="chain" id="PRO_5041252036" description="DUF2219 domain-containing protein" evidence="1">
    <location>
        <begin position="23"/>
        <end position="304"/>
    </location>
</feature>
<dbReference type="RefSeq" id="WP_284324645.1">
    <property type="nucleotide sequence ID" value="NZ_BSPP01000005.1"/>
</dbReference>
<evidence type="ECO:0000256" key="1">
    <source>
        <dbReference type="SAM" id="SignalP"/>
    </source>
</evidence>
<reference evidence="2 3" key="1">
    <citation type="journal article" date="2014" name="Int. J. Syst. Evol. Microbiol.">
        <title>Complete genome sequence of Corynebacterium casei LMG S-19264T (=DSM 44701T), isolated from a smear-ripened cheese.</title>
        <authorList>
            <consortium name="US DOE Joint Genome Institute (JGI-PGF)"/>
            <person name="Walter F."/>
            <person name="Albersmeier A."/>
            <person name="Kalinowski J."/>
            <person name="Ruckert C."/>
        </authorList>
    </citation>
    <scope>NUCLEOTIDE SEQUENCE [LARGE SCALE GENOMIC DNA]</scope>
    <source>
        <strain evidence="2 3">NBRC 111766</strain>
    </source>
</reference>
<comment type="caution">
    <text evidence="2">The sequence shown here is derived from an EMBL/GenBank/DDBJ whole genome shotgun (WGS) entry which is preliminary data.</text>
</comment>
<gene>
    <name evidence="2" type="ORF">GCM10010873_13940</name>
</gene>